<protein>
    <submittedName>
        <fullName evidence="1">Uncharacterized protein</fullName>
    </submittedName>
</protein>
<name>B9TDX3_RICCO</name>
<keyword evidence="2" id="KW-1185">Reference proteome</keyword>
<proteinExistence type="predicted"/>
<reference evidence="2" key="1">
    <citation type="journal article" date="2010" name="Nat. Biotechnol.">
        <title>Draft genome sequence of the oilseed species Ricinus communis.</title>
        <authorList>
            <person name="Chan A.P."/>
            <person name="Crabtree J."/>
            <person name="Zhao Q."/>
            <person name="Lorenzi H."/>
            <person name="Orvis J."/>
            <person name="Puiu D."/>
            <person name="Melake-Berhan A."/>
            <person name="Jones K.M."/>
            <person name="Redman J."/>
            <person name="Chen G."/>
            <person name="Cahoon E.B."/>
            <person name="Gedil M."/>
            <person name="Stanke M."/>
            <person name="Haas B.J."/>
            <person name="Wortman J.R."/>
            <person name="Fraser-Liggett C.M."/>
            <person name="Ravel J."/>
            <person name="Rabinowicz P.D."/>
        </authorList>
    </citation>
    <scope>NUCLEOTIDE SEQUENCE [LARGE SCALE GENOMIC DNA]</scope>
    <source>
        <strain evidence="2">cv. Hale</strain>
    </source>
</reference>
<dbReference type="Gene3D" id="1.10.3210.10">
    <property type="entry name" value="Hypothetical protein af1432"/>
    <property type="match status" value="1"/>
</dbReference>
<organism evidence="1 2">
    <name type="scientific">Ricinus communis</name>
    <name type="common">Castor bean</name>
    <dbReference type="NCBI Taxonomy" id="3988"/>
    <lineage>
        <taxon>Eukaryota</taxon>
        <taxon>Viridiplantae</taxon>
        <taxon>Streptophyta</taxon>
        <taxon>Embryophyta</taxon>
        <taxon>Tracheophyta</taxon>
        <taxon>Spermatophyta</taxon>
        <taxon>Magnoliopsida</taxon>
        <taxon>eudicotyledons</taxon>
        <taxon>Gunneridae</taxon>
        <taxon>Pentapetalae</taxon>
        <taxon>rosids</taxon>
        <taxon>fabids</taxon>
        <taxon>Malpighiales</taxon>
        <taxon>Euphorbiaceae</taxon>
        <taxon>Acalyphoideae</taxon>
        <taxon>Acalypheae</taxon>
        <taxon>Ricinus</taxon>
    </lineage>
</organism>
<dbReference type="Proteomes" id="UP000008311">
    <property type="component" value="Unassembled WGS sequence"/>
</dbReference>
<evidence type="ECO:0000313" key="2">
    <source>
        <dbReference type="Proteomes" id="UP000008311"/>
    </source>
</evidence>
<dbReference type="EMBL" id="EQ978555">
    <property type="protein sequence ID" value="EEF25941.1"/>
    <property type="molecule type" value="Genomic_DNA"/>
</dbReference>
<evidence type="ECO:0000313" key="1">
    <source>
        <dbReference type="EMBL" id="EEF25941.1"/>
    </source>
</evidence>
<gene>
    <name evidence="1" type="ORF">RCOM_1820610</name>
</gene>
<dbReference type="InParanoid" id="B9TDX3"/>
<dbReference type="AlphaFoldDB" id="B9TDX3"/>
<accession>B9TDX3</accession>
<sequence length="169" mass="19174">MDTAAIQAELDEAAARHGAQMYGKHPHRFHLQMVVDKMCEIGADMDEIIAAAWHDTMEDAGVTREEIARRNGPRVATLVWSVSGEGKNRKERSQSIVSKLSEYPGGITLKLTDRYCNLLQSVRDGRWDLVRMYLKEVPLFEPLFARGNLVVYEQYRELCARNGCSCRAD</sequence>
<dbReference type="SUPFAM" id="SSF109604">
    <property type="entry name" value="HD-domain/PDEase-like"/>
    <property type="match status" value="1"/>
</dbReference>
<dbReference type="Pfam" id="PF13328">
    <property type="entry name" value="HD_4"/>
    <property type="match status" value="1"/>
</dbReference>